<comment type="caution">
    <text evidence="1">The sequence shown here is derived from an EMBL/GenBank/DDBJ whole genome shotgun (WGS) entry which is preliminary data.</text>
</comment>
<keyword evidence="2" id="KW-1185">Reference proteome</keyword>
<dbReference type="EMBL" id="JAWDGP010002014">
    <property type="protein sequence ID" value="KAK3786115.1"/>
    <property type="molecule type" value="Genomic_DNA"/>
</dbReference>
<dbReference type="AlphaFoldDB" id="A0AAE1AEM8"/>
<gene>
    <name evidence="1" type="ORF">RRG08_045501</name>
</gene>
<evidence type="ECO:0000313" key="1">
    <source>
        <dbReference type="EMBL" id="KAK3786115.1"/>
    </source>
</evidence>
<organism evidence="1 2">
    <name type="scientific">Elysia crispata</name>
    <name type="common">lettuce slug</name>
    <dbReference type="NCBI Taxonomy" id="231223"/>
    <lineage>
        <taxon>Eukaryota</taxon>
        <taxon>Metazoa</taxon>
        <taxon>Spiralia</taxon>
        <taxon>Lophotrochozoa</taxon>
        <taxon>Mollusca</taxon>
        <taxon>Gastropoda</taxon>
        <taxon>Heterobranchia</taxon>
        <taxon>Euthyneura</taxon>
        <taxon>Panpulmonata</taxon>
        <taxon>Sacoglossa</taxon>
        <taxon>Placobranchoidea</taxon>
        <taxon>Plakobranchidae</taxon>
        <taxon>Elysia</taxon>
    </lineage>
</organism>
<dbReference type="Proteomes" id="UP001283361">
    <property type="component" value="Unassembled WGS sequence"/>
</dbReference>
<proteinExistence type="predicted"/>
<reference evidence="1" key="1">
    <citation type="journal article" date="2023" name="G3 (Bethesda)">
        <title>A reference genome for the long-term kleptoplast-retaining sea slug Elysia crispata morphotype clarki.</title>
        <authorList>
            <person name="Eastman K.E."/>
            <person name="Pendleton A.L."/>
            <person name="Shaikh M.A."/>
            <person name="Suttiyut T."/>
            <person name="Ogas R."/>
            <person name="Tomko P."/>
            <person name="Gavelis G."/>
            <person name="Widhalm J.R."/>
            <person name="Wisecaver J.H."/>
        </authorList>
    </citation>
    <scope>NUCLEOTIDE SEQUENCE</scope>
    <source>
        <strain evidence="1">ECLA1</strain>
    </source>
</reference>
<sequence length="220" mass="24342">MISTLGQTGDRTGSHSDLTELTARADARDSRYLCESLRLEALCRCNPRAIVHISSHSSYLCESLGLETLCRCNPRAIAHISVASLRIRLSRPPSVLKTALYVHILHRPTFRFPGPSSRRYPHVPLLSPRNICLALMGSSYRAVRVLQYFTSLMPSGDNNIKADRSRPSLELGSGTASELLGQWPLFHRSGVMNKTDVANRINAAALFQWSPSLEESSPVT</sequence>
<evidence type="ECO:0000313" key="2">
    <source>
        <dbReference type="Proteomes" id="UP001283361"/>
    </source>
</evidence>
<protein>
    <submittedName>
        <fullName evidence="1">Uncharacterized protein</fullName>
    </submittedName>
</protein>
<name>A0AAE1AEM8_9GAST</name>
<accession>A0AAE1AEM8</accession>